<dbReference type="Gene3D" id="1.25.40.20">
    <property type="entry name" value="Ankyrin repeat-containing domain"/>
    <property type="match status" value="2"/>
</dbReference>
<protein>
    <submittedName>
        <fullName evidence="6">Calcineurin subunit B</fullName>
    </submittedName>
</protein>
<dbReference type="SUPFAM" id="SSF48403">
    <property type="entry name" value="Ankyrin repeat"/>
    <property type="match status" value="1"/>
</dbReference>
<feature type="domain" description="EF-hand" evidence="5">
    <location>
        <begin position="125"/>
        <end position="160"/>
    </location>
</feature>
<keyword evidence="2" id="KW-0106">Calcium</keyword>
<sequence>MVGTIEPHVVDAAADASRRFASLRAEHKRLASLFDQLDLNGNGTLEPHELKSNIERFGEENLANDLMAVIDANNDGVVSFKEFVEGFQAYEARRLQTLFHVMDGDKSNTVDDDELEAALKQRFHFTGRMLKKLLKELDIDGDGEVSPLEYVEKVSAAKTKGIFECCSSGKPADVLAIYALLESGEANRDSANESGMTPLMVASSSDNAAAVAVLVEAQAEVEAVDQYIQTALHKAATQDSYRVISVLLNASRASIGGQQLVYVDGRDEQSAFDGEWYRIDGEWTVSDEEASMLNRLDQFGKSALHYAAENNYVNSAMALLVAGADPSTESSKGANAAQVASEKKKADVADLLARWCDATAYPTGQTDIRRAYKALLDKHSK</sequence>
<dbReference type="Pfam" id="PF13499">
    <property type="entry name" value="EF-hand_7"/>
    <property type="match status" value="2"/>
</dbReference>
<dbReference type="PROSITE" id="PS50088">
    <property type="entry name" value="ANK_REPEAT"/>
    <property type="match status" value="2"/>
</dbReference>
<comment type="caution">
    <text evidence="6">The sequence shown here is derived from an EMBL/GenBank/DDBJ whole genome shotgun (WGS) entry which is preliminary data.</text>
</comment>
<dbReference type="PANTHER" id="PTHR24173">
    <property type="entry name" value="ANKYRIN REPEAT CONTAINING"/>
    <property type="match status" value="1"/>
</dbReference>
<proteinExistence type="predicted"/>
<dbReference type="EMBL" id="BNJQ01000013">
    <property type="protein sequence ID" value="GHP06448.1"/>
    <property type="molecule type" value="Genomic_DNA"/>
</dbReference>
<reference evidence="6" key="1">
    <citation type="submission" date="2020-10" db="EMBL/GenBank/DDBJ databases">
        <title>Unveiling of a novel bifunctional photoreceptor, Dualchrome1, isolated from a cosmopolitan green alga.</title>
        <authorList>
            <person name="Suzuki S."/>
            <person name="Kawachi M."/>
        </authorList>
    </citation>
    <scope>NUCLEOTIDE SEQUENCE</scope>
    <source>
        <strain evidence="6">NIES 2893</strain>
    </source>
</reference>
<evidence type="ECO:0000256" key="3">
    <source>
        <dbReference type="ARBA" id="ARBA00023043"/>
    </source>
</evidence>
<keyword evidence="3 4" id="KW-0040">ANK repeat</keyword>
<feature type="repeat" description="ANK" evidence="4">
    <location>
        <begin position="299"/>
        <end position="331"/>
    </location>
</feature>
<name>A0A830HHV8_9CHLO</name>
<dbReference type="SMART" id="SM00054">
    <property type="entry name" value="EFh"/>
    <property type="match status" value="4"/>
</dbReference>
<dbReference type="SMART" id="SM00248">
    <property type="entry name" value="ANK"/>
    <property type="match status" value="3"/>
</dbReference>
<evidence type="ECO:0000256" key="4">
    <source>
        <dbReference type="PROSITE-ProRule" id="PRU00023"/>
    </source>
</evidence>
<feature type="repeat" description="ANK" evidence="4">
    <location>
        <begin position="194"/>
        <end position="226"/>
    </location>
</feature>
<dbReference type="PROSITE" id="PS50222">
    <property type="entry name" value="EF_HAND_2"/>
    <property type="match status" value="2"/>
</dbReference>
<dbReference type="PROSITE" id="PS50297">
    <property type="entry name" value="ANK_REP_REGION"/>
    <property type="match status" value="2"/>
</dbReference>
<feature type="domain" description="EF-hand" evidence="5">
    <location>
        <begin position="58"/>
        <end position="93"/>
    </location>
</feature>
<dbReference type="CDD" id="cd00051">
    <property type="entry name" value="EFh"/>
    <property type="match status" value="1"/>
</dbReference>
<dbReference type="SUPFAM" id="SSF47473">
    <property type="entry name" value="EF-hand"/>
    <property type="match status" value="1"/>
</dbReference>
<dbReference type="PANTHER" id="PTHR24173:SF74">
    <property type="entry name" value="ANKYRIN REPEAT DOMAIN-CONTAINING PROTEIN 16"/>
    <property type="match status" value="1"/>
</dbReference>
<dbReference type="InterPro" id="IPR002110">
    <property type="entry name" value="Ankyrin_rpt"/>
</dbReference>
<dbReference type="OrthoDB" id="26525at2759"/>
<dbReference type="GO" id="GO:0005509">
    <property type="term" value="F:calcium ion binding"/>
    <property type="evidence" value="ECO:0007669"/>
    <property type="project" value="InterPro"/>
</dbReference>
<evidence type="ECO:0000259" key="5">
    <source>
        <dbReference type="PROSITE" id="PS50222"/>
    </source>
</evidence>
<keyword evidence="1" id="KW-0677">Repeat</keyword>
<dbReference type="Pfam" id="PF00023">
    <property type="entry name" value="Ank"/>
    <property type="match status" value="1"/>
</dbReference>
<organism evidence="6 7">
    <name type="scientific">Pycnococcus provasolii</name>
    <dbReference type="NCBI Taxonomy" id="41880"/>
    <lineage>
        <taxon>Eukaryota</taxon>
        <taxon>Viridiplantae</taxon>
        <taxon>Chlorophyta</taxon>
        <taxon>Pseudoscourfieldiophyceae</taxon>
        <taxon>Pseudoscourfieldiales</taxon>
        <taxon>Pycnococcaceae</taxon>
        <taxon>Pycnococcus</taxon>
    </lineage>
</organism>
<dbReference type="InterPro" id="IPR018247">
    <property type="entry name" value="EF_Hand_1_Ca_BS"/>
</dbReference>
<dbReference type="PROSITE" id="PS00018">
    <property type="entry name" value="EF_HAND_1"/>
    <property type="match status" value="2"/>
</dbReference>
<evidence type="ECO:0000313" key="6">
    <source>
        <dbReference type="EMBL" id="GHP06448.1"/>
    </source>
</evidence>
<gene>
    <name evidence="6" type="ORF">PPROV_000519300</name>
</gene>
<evidence type="ECO:0000256" key="1">
    <source>
        <dbReference type="ARBA" id="ARBA00022737"/>
    </source>
</evidence>
<dbReference type="AlphaFoldDB" id="A0A830HHV8"/>
<dbReference type="Pfam" id="PF12796">
    <property type="entry name" value="Ank_2"/>
    <property type="match status" value="1"/>
</dbReference>
<keyword evidence="7" id="KW-1185">Reference proteome</keyword>
<dbReference type="InterPro" id="IPR002048">
    <property type="entry name" value="EF_hand_dom"/>
</dbReference>
<dbReference type="Gene3D" id="1.10.238.10">
    <property type="entry name" value="EF-hand"/>
    <property type="match status" value="2"/>
</dbReference>
<dbReference type="InterPro" id="IPR011992">
    <property type="entry name" value="EF-hand-dom_pair"/>
</dbReference>
<dbReference type="Proteomes" id="UP000660262">
    <property type="component" value="Unassembled WGS sequence"/>
</dbReference>
<evidence type="ECO:0000256" key="2">
    <source>
        <dbReference type="ARBA" id="ARBA00022837"/>
    </source>
</evidence>
<dbReference type="InterPro" id="IPR036770">
    <property type="entry name" value="Ankyrin_rpt-contain_sf"/>
</dbReference>
<accession>A0A830HHV8</accession>
<evidence type="ECO:0000313" key="7">
    <source>
        <dbReference type="Proteomes" id="UP000660262"/>
    </source>
</evidence>